<feature type="transmembrane region" description="Helical" evidence="7">
    <location>
        <begin position="6"/>
        <end position="22"/>
    </location>
</feature>
<dbReference type="Gene3D" id="1.20.950.20">
    <property type="entry name" value="Transmembrane di-heme cytochromes, Chain C"/>
    <property type="match status" value="1"/>
</dbReference>
<feature type="transmembrane region" description="Helical" evidence="7">
    <location>
        <begin position="147"/>
        <end position="167"/>
    </location>
</feature>
<evidence type="ECO:0000256" key="3">
    <source>
        <dbReference type="ARBA" id="ARBA00023002"/>
    </source>
</evidence>
<dbReference type="EMBL" id="CP031598">
    <property type="protein sequence ID" value="QEW25729.1"/>
    <property type="molecule type" value="Genomic_DNA"/>
</dbReference>
<evidence type="ECO:0000259" key="8">
    <source>
        <dbReference type="PROSITE" id="PS51379"/>
    </source>
</evidence>
<keyword evidence="7" id="KW-0472">Membrane</keyword>
<dbReference type="PROSITE" id="PS51379">
    <property type="entry name" value="4FE4S_FER_2"/>
    <property type="match status" value="2"/>
</dbReference>
<evidence type="ECO:0000256" key="5">
    <source>
        <dbReference type="ARBA" id="ARBA00023014"/>
    </source>
</evidence>
<dbReference type="InterPro" id="IPR009051">
    <property type="entry name" value="Helical_ferredxn"/>
</dbReference>
<feature type="region of interest" description="Disordered" evidence="6">
    <location>
        <begin position="646"/>
        <end position="676"/>
    </location>
</feature>
<dbReference type="InterPro" id="IPR036197">
    <property type="entry name" value="NarG-like_sf"/>
</dbReference>
<dbReference type="InterPro" id="IPR017896">
    <property type="entry name" value="4Fe4S_Fe-S-bd"/>
</dbReference>
<name>A0A5P3A8N9_9RHOB</name>
<feature type="transmembrane region" description="Helical" evidence="7">
    <location>
        <begin position="104"/>
        <end position="126"/>
    </location>
</feature>
<protein>
    <submittedName>
        <fullName evidence="9">Succinate dehydrogenase/fumarate reductase iron-sulfur subunit</fullName>
    </submittedName>
</protein>
<feature type="transmembrane region" description="Helical" evidence="7">
    <location>
        <begin position="67"/>
        <end position="92"/>
    </location>
</feature>
<feature type="transmembrane region" description="Helical" evidence="7">
    <location>
        <begin position="198"/>
        <end position="214"/>
    </location>
</feature>
<dbReference type="PROSITE" id="PS00198">
    <property type="entry name" value="4FE4S_FER_1"/>
    <property type="match status" value="2"/>
</dbReference>
<reference evidence="9 10" key="1">
    <citation type="submission" date="2018-08" db="EMBL/GenBank/DDBJ databases">
        <title>Genetic Globetrotter - A new plasmid hitch-hiking vast phylogenetic and geographic distances.</title>
        <authorList>
            <person name="Vollmers J."/>
            <person name="Petersen J."/>
        </authorList>
    </citation>
    <scope>NUCLEOTIDE SEQUENCE [LARGE SCALE GENOMIC DNA]</scope>
    <source>
        <strain evidence="9 10">DSM 26383</strain>
    </source>
</reference>
<dbReference type="Pfam" id="PF02754">
    <property type="entry name" value="CCG"/>
    <property type="match status" value="2"/>
</dbReference>
<keyword evidence="2" id="KW-0479">Metal-binding</keyword>
<organism evidence="9 10">
    <name type="scientific">Roseovarius indicus</name>
    <dbReference type="NCBI Taxonomy" id="540747"/>
    <lineage>
        <taxon>Bacteria</taxon>
        <taxon>Pseudomonadati</taxon>
        <taxon>Pseudomonadota</taxon>
        <taxon>Alphaproteobacteria</taxon>
        <taxon>Rhodobacterales</taxon>
        <taxon>Roseobacteraceae</taxon>
        <taxon>Roseovarius</taxon>
    </lineage>
</organism>
<dbReference type="InterPro" id="IPR017900">
    <property type="entry name" value="4Fe4S_Fe_S_CS"/>
</dbReference>
<sequence>MTEQLILWGITLLAIAVTWWRSRHLIAPLLADGPAAGRRGDPGVRLAGVLAAVGLHRKLLRKPLSGVLHAMIFTSFLVLSTAIIQAFGSGLFPGFSLAPVGGNTWIALLQDIFALVMVAGVALATWHRHVMRPTRFRGSNSRDATTIYFLILAIVVSMLLESAFAVLEGADPRWRPISAAIAQGVAQLDMNAFLGERFFYWVHVCAILGFLVYIPGSKHRHMFLAAPNIWFRNLGSRGRSPDQREDKDVPGVQEFTEFDWKQKFDLLACTECGRCQEVCPAHAAGLPLSPKLLITDLRDAMTDPERVHEPIVGGAIAPETLWSCTTCSACQEVCPVEIEHLPKIINLRRTLVEDGTVNAGMQDAFMNLTNTGNSMGRPGRQRARWTKPLSFKPKDARKEPVDVLWFVGDYASFDPRAQETTRRVAELLKAAGVDFGILYDAEQNSGNDVRRSGEEGLFEMLAQANIEAIDAANFNRIITTDPHSLNALRNEYGVFGTRYNVQHYTTFLAELLEAGCLNAAHGLAGGKATYHDPCYLGRYNGEFDAPRRLIAAAGFELHDMPRCRENSFCCGAGGGRIWQDDEGVIERPSENRIREAMDLPDVTTFVTSCPKDKVMYTAAVDALGVGDRIEVRDVIELFEVADGSIDPSAPKHAQAVTPAQDGNTQAERLAPEEENI</sequence>
<feature type="domain" description="4Fe-4S ferredoxin-type" evidence="8">
    <location>
        <begin position="260"/>
        <end position="289"/>
    </location>
</feature>
<dbReference type="Pfam" id="PF13237">
    <property type="entry name" value="Fer4_10"/>
    <property type="match status" value="1"/>
</dbReference>
<accession>A0A5P3A8N9</accession>
<proteinExistence type="predicted"/>
<dbReference type="SUPFAM" id="SSF103501">
    <property type="entry name" value="Respiratory nitrate reductase 1 gamma chain"/>
    <property type="match status" value="1"/>
</dbReference>
<keyword evidence="1" id="KW-0004">4Fe-4S</keyword>
<dbReference type="SUPFAM" id="SSF46548">
    <property type="entry name" value="alpha-helical ferredoxin"/>
    <property type="match status" value="1"/>
</dbReference>
<keyword evidence="7" id="KW-0812">Transmembrane</keyword>
<dbReference type="GO" id="GO:0016491">
    <property type="term" value="F:oxidoreductase activity"/>
    <property type="evidence" value="ECO:0007669"/>
    <property type="project" value="UniProtKB-KW"/>
</dbReference>
<feature type="domain" description="4Fe-4S ferredoxin-type" evidence="8">
    <location>
        <begin position="314"/>
        <end position="344"/>
    </location>
</feature>
<evidence type="ECO:0000256" key="6">
    <source>
        <dbReference type="SAM" id="MobiDB-lite"/>
    </source>
</evidence>
<evidence type="ECO:0000256" key="4">
    <source>
        <dbReference type="ARBA" id="ARBA00023004"/>
    </source>
</evidence>
<dbReference type="Gene3D" id="1.10.1060.10">
    <property type="entry name" value="Alpha-helical ferredoxin"/>
    <property type="match status" value="1"/>
</dbReference>
<dbReference type="PANTHER" id="PTHR43255">
    <property type="entry name" value="IRON-SULFUR-BINDING OXIDOREDUCTASE FADF-RELATED-RELATED"/>
    <property type="match status" value="1"/>
</dbReference>
<dbReference type="PANTHER" id="PTHR43255:SF1">
    <property type="entry name" value="IRON-SULFUR-BINDING OXIDOREDUCTASE FADF-RELATED"/>
    <property type="match status" value="1"/>
</dbReference>
<evidence type="ECO:0000256" key="1">
    <source>
        <dbReference type="ARBA" id="ARBA00022485"/>
    </source>
</evidence>
<dbReference type="KEGG" id="rid:RIdsm_01518"/>
<keyword evidence="7" id="KW-1133">Transmembrane helix</keyword>
<dbReference type="RefSeq" id="WP_057815021.1">
    <property type="nucleotide sequence ID" value="NZ_CP031598.1"/>
</dbReference>
<dbReference type="AlphaFoldDB" id="A0A5P3A8N9"/>
<gene>
    <name evidence="9" type="ORF">RIdsm_01518</name>
</gene>
<keyword evidence="4" id="KW-0408">Iron</keyword>
<evidence type="ECO:0000313" key="10">
    <source>
        <dbReference type="Proteomes" id="UP000325785"/>
    </source>
</evidence>
<dbReference type="InterPro" id="IPR004017">
    <property type="entry name" value="Cys_rich_dom"/>
</dbReference>
<dbReference type="Proteomes" id="UP000325785">
    <property type="component" value="Chromosome"/>
</dbReference>
<keyword evidence="5" id="KW-0411">Iron-sulfur</keyword>
<dbReference type="GO" id="GO:0051539">
    <property type="term" value="F:4 iron, 4 sulfur cluster binding"/>
    <property type="evidence" value="ECO:0007669"/>
    <property type="project" value="UniProtKB-KW"/>
</dbReference>
<dbReference type="GO" id="GO:0046872">
    <property type="term" value="F:metal ion binding"/>
    <property type="evidence" value="ECO:0007669"/>
    <property type="project" value="UniProtKB-KW"/>
</dbReference>
<dbReference type="InterPro" id="IPR051460">
    <property type="entry name" value="HdrC_iron-sulfur_subunit"/>
</dbReference>
<evidence type="ECO:0000313" key="9">
    <source>
        <dbReference type="EMBL" id="QEW25729.1"/>
    </source>
</evidence>
<dbReference type="GO" id="GO:0005886">
    <property type="term" value="C:plasma membrane"/>
    <property type="evidence" value="ECO:0007669"/>
    <property type="project" value="TreeGrafter"/>
</dbReference>
<keyword evidence="3" id="KW-0560">Oxidoreductase</keyword>
<evidence type="ECO:0000256" key="2">
    <source>
        <dbReference type="ARBA" id="ARBA00022723"/>
    </source>
</evidence>
<evidence type="ECO:0000256" key="7">
    <source>
        <dbReference type="SAM" id="Phobius"/>
    </source>
</evidence>